<dbReference type="PROSITE" id="PS50110">
    <property type="entry name" value="RESPONSE_REGULATORY"/>
    <property type="match status" value="1"/>
</dbReference>
<dbReference type="STRING" id="69332.A0A388JWZ5"/>
<feature type="modified residue" description="4-aspartylphosphate" evidence="2">
    <location>
        <position position="421"/>
    </location>
</feature>
<accession>A0A388JWZ5</accession>
<dbReference type="InterPro" id="IPR011006">
    <property type="entry name" value="CheY-like_superfamily"/>
</dbReference>
<dbReference type="SUPFAM" id="SSF52172">
    <property type="entry name" value="CheY-like"/>
    <property type="match status" value="2"/>
</dbReference>
<dbReference type="Proteomes" id="UP000265515">
    <property type="component" value="Unassembled WGS sequence"/>
</dbReference>
<organism evidence="5 6">
    <name type="scientific">Chara braunii</name>
    <name type="common">Braun's stonewort</name>
    <dbReference type="NCBI Taxonomy" id="69332"/>
    <lineage>
        <taxon>Eukaryota</taxon>
        <taxon>Viridiplantae</taxon>
        <taxon>Streptophyta</taxon>
        <taxon>Charophyceae</taxon>
        <taxon>Charales</taxon>
        <taxon>Characeae</taxon>
        <taxon>Chara</taxon>
    </lineage>
</organism>
<dbReference type="AlphaFoldDB" id="A0A388JWZ5"/>
<evidence type="ECO:0000313" key="6">
    <source>
        <dbReference type="Proteomes" id="UP000265515"/>
    </source>
</evidence>
<dbReference type="Pfam" id="PF00072">
    <property type="entry name" value="Response_reg"/>
    <property type="match status" value="1"/>
</dbReference>
<feature type="domain" description="Response regulatory" evidence="4">
    <location>
        <begin position="371"/>
        <end position="497"/>
    </location>
</feature>
<keyword evidence="6" id="KW-1185">Reference proteome</keyword>
<dbReference type="SMART" id="SM00448">
    <property type="entry name" value="REC"/>
    <property type="match status" value="1"/>
</dbReference>
<proteinExistence type="predicted"/>
<dbReference type="PANTHER" id="PTHR45339">
    <property type="entry name" value="HYBRID SIGNAL TRANSDUCTION HISTIDINE KINASE J"/>
    <property type="match status" value="1"/>
</dbReference>
<protein>
    <recommendedName>
        <fullName evidence="4">Response regulatory domain-containing protein</fullName>
    </recommendedName>
</protein>
<evidence type="ECO:0000256" key="1">
    <source>
        <dbReference type="ARBA" id="ARBA00022553"/>
    </source>
</evidence>
<sequence>MGGFLTFDSHPGVGTTFTFSVRVLKADSATQEGITAELSSPEDDGFASFAMQRLRGLKALVVDNRNVRREVTASYLRRIGMRVEPASTASEAVKMIAASLSLRHDRDGLRSTAGLAGVGGEQQCAVHPPPPPHTGDRLGNWPCDPTTGRPWRIDSGGNANTDQNRERNGDANRNGKRSRNRSGLEGFKHRNANKNRDVNGNINSNRVADIIIPEGAEQPRGDLASRVSGQQCTNEGSVATDERFSVVLVADSEERDLDWIWFIKQAEEELATTSREWASLSSPAAAAPRLPPMIVLLGGYNKMMEARACDLGFAGCVGRPMRRTPLLKALFQAQNVLGGEGADGAANPAQPLVGLPVQKVGALKSLLRGKRFLVVDDNRVNLKVASRLLEKCGAEASCAASGHEAIRLLEIPHNIDIVLMDVQMPDLDGFETTRRIRQMEREACLQEKNSVQHTVIVAITADVLKGTREKCIESGMDGYVTKPIHEDQLLRIVAKFLGKKSGASCEIEEMS</sequence>
<feature type="region of interest" description="Disordered" evidence="3">
    <location>
        <begin position="120"/>
        <end position="201"/>
    </location>
</feature>
<dbReference type="Gramene" id="GBG62316">
    <property type="protein sequence ID" value="GBG62316"/>
    <property type="gene ID" value="CBR_g29924"/>
</dbReference>
<dbReference type="Gene3D" id="3.40.50.2300">
    <property type="match status" value="1"/>
</dbReference>
<dbReference type="Pfam" id="PF24896">
    <property type="entry name" value="Receiver_CRE1"/>
    <property type="match status" value="1"/>
</dbReference>
<evidence type="ECO:0000259" key="4">
    <source>
        <dbReference type="PROSITE" id="PS50110"/>
    </source>
</evidence>
<evidence type="ECO:0000313" key="5">
    <source>
        <dbReference type="EMBL" id="GBG62316.1"/>
    </source>
</evidence>
<gene>
    <name evidence="5" type="ORF">CBR_g29924</name>
</gene>
<dbReference type="GO" id="GO:0000160">
    <property type="term" value="P:phosphorelay signal transduction system"/>
    <property type="evidence" value="ECO:0007669"/>
    <property type="project" value="InterPro"/>
</dbReference>
<comment type="caution">
    <text evidence="5">The sequence shown here is derived from an EMBL/GenBank/DDBJ whole genome shotgun (WGS) entry which is preliminary data.</text>
</comment>
<evidence type="ECO:0000256" key="2">
    <source>
        <dbReference type="PROSITE-ProRule" id="PRU00169"/>
    </source>
</evidence>
<reference evidence="5 6" key="1">
    <citation type="journal article" date="2018" name="Cell">
        <title>The Chara Genome: Secondary Complexity and Implications for Plant Terrestrialization.</title>
        <authorList>
            <person name="Nishiyama T."/>
            <person name="Sakayama H."/>
            <person name="Vries J.D."/>
            <person name="Buschmann H."/>
            <person name="Saint-Marcoux D."/>
            <person name="Ullrich K.K."/>
            <person name="Haas F.B."/>
            <person name="Vanderstraeten L."/>
            <person name="Becker D."/>
            <person name="Lang D."/>
            <person name="Vosolsobe S."/>
            <person name="Rombauts S."/>
            <person name="Wilhelmsson P.K.I."/>
            <person name="Janitza P."/>
            <person name="Kern R."/>
            <person name="Heyl A."/>
            <person name="Rumpler F."/>
            <person name="Villalobos L.I.A.C."/>
            <person name="Clay J.M."/>
            <person name="Skokan R."/>
            <person name="Toyoda A."/>
            <person name="Suzuki Y."/>
            <person name="Kagoshima H."/>
            <person name="Schijlen E."/>
            <person name="Tajeshwar N."/>
            <person name="Catarino B."/>
            <person name="Hetherington A.J."/>
            <person name="Saltykova A."/>
            <person name="Bonnot C."/>
            <person name="Breuninger H."/>
            <person name="Symeonidi A."/>
            <person name="Radhakrishnan G.V."/>
            <person name="Van Nieuwerburgh F."/>
            <person name="Deforce D."/>
            <person name="Chang C."/>
            <person name="Karol K.G."/>
            <person name="Hedrich R."/>
            <person name="Ulvskov P."/>
            <person name="Glockner G."/>
            <person name="Delwiche C.F."/>
            <person name="Petrasek J."/>
            <person name="Van de Peer Y."/>
            <person name="Friml J."/>
            <person name="Beilby M."/>
            <person name="Dolan L."/>
            <person name="Kohara Y."/>
            <person name="Sugano S."/>
            <person name="Fujiyama A."/>
            <person name="Delaux P.-M."/>
            <person name="Quint M."/>
            <person name="TheiBen G."/>
            <person name="Hagemann M."/>
            <person name="Harholt J."/>
            <person name="Dunand C."/>
            <person name="Zachgo S."/>
            <person name="Langdale J."/>
            <person name="Maumus F."/>
            <person name="Straeten D.V.D."/>
            <person name="Gould S.B."/>
            <person name="Rensing S.A."/>
        </authorList>
    </citation>
    <scope>NUCLEOTIDE SEQUENCE [LARGE SCALE GENOMIC DNA]</scope>
    <source>
        <strain evidence="5 6">S276</strain>
    </source>
</reference>
<keyword evidence="1 2" id="KW-0597">Phosphoprotein</keyword>
<dbReference type="CDD" id="cd17546">
    <property type="entry name" value="REC_hyHK_CKI1_RcsC-like"/>
    <property type="match status" value="1"/>
</dbReference>
<dbReference type="PANTHER" id="PTHR45339:SF6">
    <property type="entry name" value="SENSORY HISTIDINE PROTEIN KINASE"/>
    <property type="match status" value="1"/>
</dbReference>
<dbReference type="InterPro" id="IPR001789">
    <property type="entry name" value="Sig_transdc_resp-reg_receiver"/>
</dbReference>
<name>A0A388JWZ5_CHABU</name>
<dbReference type="OrthoDB" id="779901at2759"/>
<dbReference type="EMBL" id="BFEA01000027">
    <property type="protein sequence ID" value="GBG62316.1"/>
    <property type="molecule type" value="Genomic_DNA"/>
</dbReference>
<dbReference type="InterPro" id="IPR056839">
    <property type="entry name" value="Receiver_AHK4/CRE1_1st"/>
</dbReference>
<evidence type="ECO:0000256" key="3">
    <source>
        <dbReference type="SAM" id="MobiDB-lite"/>
    </source>
</evidence>